<dbReference type="RefSeq" id="WP_189285528.1">
    <property type="nucleotide sequence ID" value="NZ_BAAASK010000029.1"/>
</dbReference>
<proteinExistence type="predicted"/>
<accession>A0ABN3TDB9</accession>
<organism evidence="1 2">
    <name type="scientific">Streptomyces violaceolatus</name>
    <dbReference type="NCBI Taxonomy" id="67378"/>
    <lineage>
        <taxon>Bacteria</taxon>
        <taxon>Bacillati</taxon>
        <taxon>Actinomycetota</taxon>
        <taxon>Actinomycetes</taxon>
        <taxon>Kitasatosporales</taxon>
        <taxon>Streptomycetaceae</taxon>
        <taxon>Streptomyces</taxon>
        <taxon>Streptomyces violaceoruber group</taxon>
    </lineage>
</organism>
<gene>
    <name evidence="1" type="ORF">GCM10010310_65780</name>
</gene>
<comment type="caution">
    <text evidence="1">The sequence shown here is derived from an EMBL/GenBank/DDBJ whole genome shotgun (WGS) entry which is preliminary data.</text>
</comment>
<keyword evidence="2" id="KW-1185">Reference proteome</keyword>
<evidence type="ECO:0000313" key="1">
    <source>
        <dbReference type="EMBL" id="GAA2699168.1"/>
    </source>
</evidence>
<name>A0ABN3TDB9_9ACTN</name>
<evidence type="ECO:0000313" key="2">
    <source>
        <dbReference type="Proteomes" id="UP001499989"/>
    </source>
</evidence>
<reference evidence="1 2" key="1">
    <citation type="journal article" date="2019" name="Int. J. Syst. Evol. Microbiol.">
        <title>The Global Catalogue of Microorganisms (GCM) 10K type strain sequencing project: providing services to taxonomists for standard genome sequencing and annotation.</title>
        <authorList>
            <consortium name="The Broad Institute Genomics Platform"/>
            <consortium name="The Broad Institute Genome Sequencing Center for Infectious Disease"/>
            <person name="Wu L."/>
            <person name="Ma J."/>
        </authorList>
    </citation>
    <scope>NUCLEOTIDE SEQUENCE [LARGE SCALE GENOMIC DNA]</scope>
    <source>
        <strain evidence="1 2">JCM 4531</strain>
    </source>
</reference>
<dbReference type="EMBL" id="BAAASK010000029">
    <property type="protein sequence ID" value="GAA2699168.1"/>
    <property type="molecule type" value="Genomic_DNA"/>
</dbReference>
<dbReference type="Proteomes" id="UP001499989">
    <property type="component" value="Unassembled WGS sequence"/>
</dbReference>
<protein>
    <submittedName>
        <fullName evidence="1">Uncharacterized protein</fullName>
    </submittedName>
</protein>
<sequence>MNAEQWNARHPVGTAAGRATVARTLPNPRWTRVGARRSWVRATVISQVHRSAVSGFLTFGAMLPRV</sequence>